<dbReference type="InParanoid" id="A0A3N4MNJ1"/>
<dbReference type="Pfam" id="PF08552">
    <property type="entry name" value="Kei1"/>
    <property type="match status" value="1"/>
</dbReference>
<dbReference type="PANTHER" id="PTHR28077">
    <property type="entry name" value="INOSITOL PHOSPHORYLCERAMIDE SYNTHASE REGULATORY SUBUNIT KEI1"/>
    <property type="match status" value="1"/>
</dbReference>
<gene>
    <name evidence="3" type="ORF">L211DRAFT_776079</name>
</gene>
<feature type="transmembrane region" description="Helical" evidence="2">
    <location>
        <begin position="75"/>
        <end position="101"/>
    </location>
</feature>
<dbReference type="PANTHER" id="PTHR28077:SF1">
    <property type="entry name" value="INOSITOL PHOSPHORYLCERAMIDE SYNTHASE REGULATORY SUBUNIT KEI1"/>
    <property type="match status" value="1"/>
</dbReference>
<dbReference type="AlphaFoldDB" id="A0A3N4MNJ1"/>
<organism evidence="3 4">
    <name type="scientific">Terfezia boudieri ATCC MYA-4762</name>
    <dbReference type="NCBI Taxonomy" id="1051890"/>
    <lineage>
        <taxon>Eukaryota</taxon>
        <taxon>Fungi</taxon>
        <taxon>Dikarya</taxon>
        <taxon>Ascomycota</taxon>
        <taxon>Pezizomycotina</taxon>
        <taxon>Pezizomycetes</taxon>
        <taxon>Pezizales</taxon>
        <taxon>Pezizaceae</taxon>
        <taxon>Terfezia</taxon>
    </lineage>
</organism>
<evidence type="ECO:0000313" key="3">
    <source>
        <dbReference type="EMBL" id="RPB29405.1"/>
    </source>
</evidence>
<dbReference type="STRING" id="1051890.A0A3N4MNJ1"/>
<keyword evidence="2" id="KW-0472">Membrane</keyword>
<protein>
    <submittedName>
        <fullName evidence="3">DUF1753-domain-containing protein</fullName>
    </submittedName>
</protein>
<reference evidence="3 4" key="1">
    <citation type="journal article" date="2018" name="Nat. Ecol. Evol.">
        <title>Pezizomycetes genomes reveal the molecular basis of ectomycorrhizal truffle lifestyle.</title>
        <authorList>
            <person name="Murat C."/>
            <person name="Payen T."/>
            <person name="Noel B."/>
            <person name="Kuo A."/>
            <person name="Morin E."/>
            <person name="Chen J."/>
            <person name="Kohler A."/>
            <person name="Krizsan K."/>
            <person name="Balestrini R."/>
            <person name="Da Silva C."/>
            <person name="Montanini B."/>
            <person name="Hainaut M."/>
            <person name="Levati E."/>
            <person name="Barry K.W."/>
            <person name="Belfiori B."/>
            <person name="Cichocki N."/>
            <person name="Clum A."/>
            <person name="Dockter R.B."/>
            <person name="Fauchery L."/>
            <person name="Guy J."/>
            <person name="Iotti M."/>
            <person name="Le Tacon F."/>
            <person name="Lindquist E.A."/>
            <person name="Lipzen A."/>
            <person name="Malagnac F."/>
            <person name="Mello A."/>
            <person name="Molinier V."/>
            <person name="Miyauchi S."/>
            <person name="Poulain J."/>
            <person name="Riccioni C."/>
            <person name="Rubini A."/>
            <person name="Sitrit Y."/>
            <person name="Splivallo R."/>
            <person name="Traeger S."/>
            <person name="Wang M."/>
            <person name="Zifcakova L."/>
            <person name="Wipf D."/>
            <person name="Zambonelli A."/>
            <person name="Paolocci F."/>
            <person name="Nowrousian M."/>
            <person name="Ottonello S."/>
            <person name="Baldrian P."/>
            <person name="Spatafora J.W."/>
            <person name="Henrissat B."/>
            <person name="Nagy L.G."/>
            <person name="Aury J.M."/>
            <person name="Wincker P."/>
            <person name="Grigoriev I.V."/>
            <person name="Bonfante P."/>
            <person name="Martin F.M."/>
        </authorList>
    </citation>
    <scope>NUCLEOTIDE SEQUENCE [LARGE SCALE GENOMIC DNA]</scope>
    <source>
        <strain evidence="3 4">ATCC MYA-4762</strain>
    </source>
</reference>
<dbReference type="FunCoup" id="A0A3N4MNJ1">
    <property type="interactions" value="8"/>
</dbReference>
<dbReference type="OrthoDB" id="3338076at2759"/>
<evidence type="ECO:0000313" key="4">
    <source>
        <dbReference type="Proteomes" id="UP000267821"/>
    </source>
</evidence>
<feature type="compositionally biased region" description="Low complexity" evidence="1">
    <location>
        <begin position="268"/>
        <end position="282"/>
    </location>
</feature>
<feature type="transmembrane region" description="Helical" evidence="2">
    <location>
        <begin position="7"/>
        <end position="25"/>
    </location>
</feature>
<accession>A0A3N4MNJ1</accession>
<dbReference type="GO" id="GO:0000139">
    <property type="term" value="C:Golgi membrane"/>
    <property type="evidence" value="ECO:0007669"/>
    <property type="project" value="TreeGrafter"/>
</dbReference>
<evidence type="ECO:0000256" key="1">
    <source>
        <dbReference type="SAM" id="MobiDB-lite"/>
    </source>
</evidence>
<evidence type="ECO:0000256" key="2">
    <source>
        <dbReference type="SAM" id="Phobius"/>
    </source>
</evidence>
<proteinExistence type="predicted"/>
<feature type="non-terminal residue" evidence="3">
    <location>
        <position position="1"/>
    </location>
</feature>
<dbReference type="GO" id="GO:0006673">
    <property type="term" value="P:inositol phosphoceramide metabolic process"/>
    <property type="evidence" value="ECO:0007669"/>
    <property type="project" value="InterPro"/>
</dbReference>
<name>A0A3N4MNJ1_9PEZI</name>
<feature type="transmembrane region" description="Helical" evidence="2">
    <location>
        <begin position="159"/>
        <end position="182"/>
    </location>
</feature>
<dbReference type="Proteomes" id="UP000267821">
    <property type="component" value="Unassembled WGS sequence"/>
</dbReference>
<dbReference type="GO" id="GO:0070917">
    <property type="term" value="F:inositol phosphoceramide synthase regulator activity"/>
    <property type="evidence" value="ECO:0007669"/>
    <property type="project" value="InterPro"/>
</dbReference>
<sequence>QRFLYFLPLPLGTTIIAYTLLINKISGLYGLLTLLTGASLSLPQLLMYIYSLLIAFLLVTWLIPGIADKKPAEAVVFTWVFGVDSVVNAAFTGLFGAGWYLNGPGATLYAHPINPSGGRIMEIRGNATTGGLEGGQIPVVNSNDPAAAVAAGQLPAESVASITIIAVLWLIRIYFFLVVLAFSRAVVRGEDVDENSASAGGRYMGFRSPALRGVSAIEAETGWKGKIGRALVGVNRGYWEEEGKWGSEWMRLGDAEERGRVRRGGSRGESVGSSRSLSLRRD</sequence>
<dbReference type="GO" id="GO:0070916">
    <property type="term" value="C:inositol phosphoceramide synthase complex"/>
    <property type="evidence" value="ECO:0007669"/>
    <property type="project" value="TreeGrafter"/>
</dbReference>
<dbReference type="InterPro" id="IPR013862">
    <property type="entry name" value="Kei1"/>
</dbReference>
<keyword evidence="2" id="KW-0812">Transmembrane</keyword>
<feature type="region of interest" description="Disordered" evidence="1">
    <location>
        <begin position="259"/>
        <end position="282"/>
    </location>
</feature>
<dbReference type="EMBL" id="ML121527">
    <property type="protein sequence ID" value="RPB29405.1"/>
    <property type="molecule type" value="Genomic_DNA"/>
</dbReference>
<keyword evidence="2" id="KW-1133">Transmembrane helix</keyword>
<keyword evidence="4" id="KW-1185">Reference proteome</keyword>
<feature type="transmembrane region" description="Helical" evidence="2">
    <location>
        <begin position="45"/>
        <end position="63"/>
    </location>
</feature>